<dbReference type="InterPro" id="IPR002110">
    <property type="entry name" value="Ankyrin_rpt"/>
</dbReference>
<protein>
    <submittedName>
        <fullName evidence="3">Uncharacterized protein</fullName>
    </submittedName>
</protein>
<sequence>MLPRRYSPRHNRRNFILSCENGNANDLRTLINQHGCSPNLFGSKEATRVSPGDPLGYYVFKHHRKVKKGRCPRIIVSTDRTPLHICIRKGRAGCARLLVEAGASLDEPGKNGHSATHLMGSMRPTWSKWWPQTQTRLSRAEQMDVTDFQMDAEADDDDESTNSDDMDSIGEEAESHSQLDAEVREYEE</sequence>
<name>A0A9N8DKR9_9STRA</name>
<dbReference type="PROSITE" id="PS50088">
    <property type="entry name" value="ANK_REPEAT"/>
    <property type="match status" value="1"/>
</dbReference>
<feature type="repeat" description="ANK" evidence="1">
    <location>
        <begin position="78"/>
        <end position="110"/>
    </location>
</feature>
<dbReference type="Gene3D" id="1.25.40.20">
    <property type="entry name" value="Ankyrin repeat-containing domain"/>
    <property type="match status" value="1"/>
</dbReference>
<dbReference type="Proteomes" id="UP001153069">
    <property type="component" value="Unassembled WGS sequence"/>
</dbReference>
<evidence type="ECO:0000313" key="4">
    <source>
        <dbReference type="Proteomes" id="UP001153069"/>
    </source>
</evidence>
<dbReference type="Pfam" id="PF00023">
    <property type="entry name" value="Ank"/>
    <property type="match status" value="1"/>
</dbReference>
<keyword evidence="1" id="KW-0040">ANK repeat</keyword>
<feature type="compositionally biased region" description="Basic and acidic residues" evidence="2">
    <location>
        <begin position="173"/>
        <end position="188"/>
    </location>
</feature>
<gene>
    <name evidence="3" type="ORF">SEMRO_209_G087300.1</name>
</gene>
<dbReference type="AlphaFoldDB" id="A0A9N8DKR9"/>
<keyword evidence="4" id="KW-1185">Reference proteome</keyword>
<dbReference type="SMART" id="SM00248">
    <property type="entry name" value="ANK"/>
    <property type="match status" value="1"/>
</dbReference>
<organism evidence="3 4">
    <name type="scientific">Seminavis robusta</name>
    <dbReference type="NCBI Taxonomy" id="568900"/>
    <lineage>
        <taxon>Eukaryota</taxon>
        <taxon>Sar</taxon>
        <taxon>Stramenopiles</taxon>
        <taxon>Ochrophyta</taxon>
        <taxon>Bacillariophyta</taxon>
        <taxon>Bacillariophyceae</taxon>
        <taxon>Bacillariophycidae</taxon>
        <taxon>Naviculales</taxon>
        <taxon>Naviculaceae</taxon>
        <taxon>Seminavis</taxon>
    </lineage>
</organism>
<dbReference type="InterPro" id="IPR036770">
    <property type="entry name" value="Ankyrin_rpt-contain_sf"/>
</dbReference>
<feature type="region of interest" description="Disordered" evidence="2">
    <location>
        <begin position="141"/>
        <end position="188"/>
    </location>
</feature>
<proteinExistence type="predicted"/>
<reference evidence="3" key="1">
    <citation type="submission" date="2020-06" db="EMBL/GenBank/DDBJ databases">
        <authorList>
            <consortium name="Plant Systems Biology data submission"/>
        </authorList>
    </citation>
    <scope>NUCLEOTIDE SEQUENCE</scope>
    <source>
        <strain evidence="3">D6</strain>
    </source>
</reference>
<comment type="caution">
    <text evidence="3">The sequence shown here is derived from an EMBL/GenBank/DDBJ whole genome shotgun (WGS) entry which is preliminary data.</text>
</comment>
<dbReference type="PROSITE" id="PS50297">
    <property type="entry name" value="ANK_REP_REGION"/>
    <property type="match status" value="1"/>
</dbReference>
<accession>A0A9N8DKR9</accession>
<evidence type="ECO:0000256" key="2">
    <source>
        <dbReference type="SAM" id="MobiDB-lite"/>
    </source>
</evidence>
<evidence type="ECO:0000313" key="3">
    <source>
        <dbReference type="EMBL" id="CAB9504798.1"/>
    </source>
</evidence>
<dbReference type="SUPFAM" id="SSF48403">
    <property type="entry name" value="Ankyrin repeat"/>
    <property type="match status" value="1"/>
</dbReference>
<dbReference type="EMBL" id="CAICTM010000208">
    <property type="protein sequence ID" value="CAB9504798.1"/>
    <property type="molecule type" value="Genomic_DNA"/>
</dbReference>
<evidence type="ECO:0000256" key="1">
    <source>
        <dbReference type="PROSITE-ProRule" id="PRU00023"/>
    </source>
</evidence>
<feature type="compositionally biased region" description="Acidic residues" evidence="2">
    <location>
        <begin position="150"/>
        <end position="172"/>
    </location>
</feature>